<dbReference type="Proteomes" id="UP000677228">
    <property type="component" value="Unassembled WGS sequence"/>
</dbReference>
<dbReference type="EMBL" id="CAJOBA010000538">
    <property type="protein sequence ID" value="CAF3539647.1"/>
    <property type="molecule type" value="Genomic_DNA"/>
</dbReference>
<dbReference type="InterPro" id="IPR036869">
    <property type="entry name" value="J_dom_sf"/>
</dbReference>
<feature type="domain" description="Sacsin/Nov" evidence="1">
    <location>
        <begin position="2066"/>
        <end position="2301"/>
    </location>
</feature>
<evidence type="ECO:0000259" key="1">
    <source>
        <dbReference type="Pfam" id="PF25794"/>
    </source>
</evidence>
<reference evidence="2" key="1">
    <citation type="submission" date="2021-02" db="EMBL/GenBank/DDBJ databases">
        <authorList>
            <person name="Nowell W R."/>
        </authorList>
    </citation>
    <scope>NUCLEOTIDE SEQUENCE</scope>
</reference>
<dbReference type="NCBIfam" id="NF047352">
    <property type="entry name" value="P_loop_sacsin"/>
    <property type="match status" value="1"/>
</dbReference>
<evidence type="ECO:0000313" key="3">
    <source>
        <dbReference type="EMBL" id="CAF3539647.1"/>
    </source>
</evidence>
<feature type="domain" description="Sacsin/Nov" evidence="1">
    <location>
        <begin position="1093"/>
        <end position="1281"/>
    </location>
</feature>
<dbReference type="SUPFAM" id="SSF55874">
    <property type="entry name" value="ATPase domain of HSP90 chaperone/DNA topoisomerase II/histidine kinase"/>
    <property type="match status" value="2"/>
</dbReference>
<dbReference type="PANTHER" id="PTHR46919:SF2">
    <property type="entry name" value="SACSIN"/>
    <property type="match status" value="1"/>
</dbReference>
<sequence>MAHGNAPNGKEAGNLSDRTNLMMNDTKQHKFLISEVLLLRSCDKDLRDFVLLLKSLPLGGCAIQSTNPPSGRLFCSLPLPDSVTHGLSVHINGFFGLTDNRRDLKWVTTETYKDNDGKWNELLIKQVISRTYIKLVEYCNNHFQDSLMVYQCLPDASIISNKWYELLGPVFQEIANTPIVMCLDGHKRLISEVIVNNLADVGDKRFEAAILQCFKNSQVAFIPNKTLKFFQMFHTNGVRLITPSLLCESITDRSLNHISFDARLQLLEYCLRATVESLHNVALLPLLDGSWTMFNCHSKSCEVIYYAHNHEAVVPEILTGLEKKFLNSSLPGNVISIMENIVQTGQTQMKLYNHYDFPQLLKQCCTSQRTGRWAAILWRYLFEKFSDCLNLFEHQDIVPNIEMSEGYRLISSVISKLQQSKLTSQSPLTFQPLTINHRLFLITDNNTCSDLYINTLQIFKSHGLDCIFLQYNTDEFYYLVNHPQRSNYIPELSSASFCAWLEAISKSNTHILHSIVQEKFTDKQKISLRSCLANAVHIIQKNVTLQKLINGLQIFQEGGQSAKFTSIAESSYQMPMFPNDIPIERHLIKCVDSDTTALMKTLSVPTYSQALLTLEVLRYCIKHNLSNHLQTFTQWTMSNWSSLQTQVPTFVEQCFALPFIYDSKTYHTIEYYYDSHNDIIKKLIDKQKHLPPSYRTEPYYSILRVKLKSQIDQKDVADCLCEIEGKNDDSNEKISILSNLLATNNSLLECVKELLNQHRWLPCSKTIPTTYPLWLPFQSKNSLYTAKELYPPSATALLGAVGCSLSPIIPSTIQSHLHFRQITLYDYTQQLKSIMDHFQQAENQKSHFLIYDLYSRINETYSVDEIRNSFNDQNINDRLWFGTNFIPIFKLALDSPFDLSPYAIKIPTDSFIIKFDKILQALNIQSRSTEMTLLNVLNYIVRKYETTLNNGLKAIQNDDFDLIHRILGWFSNFTSQEKSEINIDIVKQLYLPTMKLSDNSDDKNSDKNITISFSKIEDCYYCDQEWMTDKLTLESIINQFKLNIVHIKISVDISDASGVKPLTSKIMNVKSLSFARSWGQKEELTSRIHNLIKKNLLSRALWVYNDAVFTENDFQNLIKLGAGTKENDLDKIGKFGLGFNSVYNVTDVPSLISQQTLIMLDPHCKYLGKYGNGGIRLDFTQSQRTMLCGYKHQFEPYNGIFDCNIFELIDEPFSGTLFRLPLRTIQQAETSLLSNTIYEHHAMLDLLEMLVERGSQLLLYTQNVCKIELYELLSEKETPKLMCTFQKEPVRYLQQHNLFDGELDKFVAQSSILSASARYSQTLSSTNKINDISVSYIMKTTRTSSSNVTSMKKNAAVVTEEYWLWSAVTAFNDIDQELLSLNEFRSFTPCGGVCFGLKKKADDQYSIRTDVKGLVYCFLPASMESNLPFHINGCFALYTDRRRLLQKFMDDRNKRQFEWNDLVLKAVCKALLFGLESALNVCGPHSFETLTEFWPVPIRSPSLKALETSFLSSITDPLKSYAIFSDGKQVGCFQQCWILHVDFPKTIQQLLLDELRLNLLHVLQNNSEKSLLLILPTAILNAIKEREANAIKERVWNEEMSVQKLLTVVQQCNQNVLDKIMIYLITEKAVDQMTTIPTKIGDLIKKSVCIRSSSGLFKIPSSLIDPSASLAKLYDLSQLHESLPHSVYCEPAVVEKLRHLGLIKQFLPMSYIVERAKTVESFNENEYEKAKERSKLLLQCLAQLLQKPKGSEGIEKLLDIKFIPVKQKPLLYKMQWYGTDKGRFCAPIDKIYNDTYEYLCGGVHLLYENELISDKVCDKVCEKLQLKSPIPVESLIEQMRILENEWSKREISPSSSNIVVIGQFTSDVVNCLYKTLQERTKDDNVLQKVRALIPPKWLFIDGHFYSVNDVAKYVQYPCPSSYVQLPKMYLEYTFFDKLGLNEHFTHEYFITSLKILKEKYNDQPLSPIDVDCAIKMTLELYAVLKEKKESFAKTQDIYLPDTNYILRSTEHLCFNIDDESVQDMFESDITTLHKDIPVNIANILGVRLLQQKVIEDLSIGIPFGQHEKLTTRIQHLLESYPQDKDILKELLQNADDAGATTVHFIYDPRHHSTERIFTPKRNVKNVDVTQNYAPVQGPALLCYNNSQFSEADFEGIVDLGAGSKHNNTNKIGRYGVGFNTVYHITDVPTFMSSGRFVIFDPLLEHMPCVNQSNPGRQCEAKLLDKFPDVLRTFLPGIFDLQQGTMFRLPLRVCKSEISQKVHTSSTIIKLLDSFIDELSNCVLFLKNIRSVKISKLDENGQMCTVEEVTVCPQSSDDESSIRTVSNILSNIQDRSALLQGTCHSVNTYYLDISSIKSGKQSYLIASGIGFTSDIQKSLYKDSLKEFDNLKCLPVGACAYLLTSLEPADSNGEQNRKSLLCNDHFLYCFLPLPISIDIPVHIHGYFCLSNESRYNLWETDDETDLKRLWNKALAEYLLSQCYVEIICRAAEQVQRNLLTLTRYLALFLNKANIKDKLIQLLIEKTYETFFSRDLPIIPTTLKIGSRDSFMWTHVSDLKLYFVNAFELFVSKSGGDNKYINDCCHTLLSIDMKICHERELIQIIKYNEKSMQDLNPIQLCNELCKINLLSIDDTVFTHKSIYMFLSFILSDKEVAKKHLAGCPLLLRADDKVCCFDKNNTLYGFWDLSTFKNCLDRFIHPILWKIFITADAELQKCWLKELKINDLSDMLPKILDKDTFYKNDDELYMECELEKDIRKRDILNIWAILKNNLRPLLPEKDNSESNRNDVRSILLEELDPIKYWCLIPIKRHSGRFSDDKKEHFAPFTIVDMMFYQDCDSGSSFSGLLKAKVLVMDSMFFVHEYDNSITDILKYLTQNAKEPTEVLDVLLALSDRTPSFYIKLDTDGYTSILQCCDSIFRTLKGNEILNSYALKIEKLPIFMNISGQYERLSNRRRIHVPSDMPLNYFNGISQLLDIQFLKDPKIVGLSIQEYLKIKFMTIYELYDTILDCLTKAEVTDRIEHMNYLRIKYKFYDDKNDRLKTKLQSFEFITDNEGYIQSASYFYNHDVELFRLTIPSSRFLPKEFSNTDWLRFLSCIGFQNELNEENALFVISELKKKNILDENGIQAAYNIMENTRKYSKPFFDQASLIKFIPNAVNDELMRIIQISPHLVATQNACKYANASLCWTEVGILPEKISSLDMSILKQFEICQQIETSTIIQCIEKVSQRFTKDEIFEDTYLILLKLCHEWCKALVQLDEENKEKLRNIKFIPMKKKTVENMFNVILVAPNDIFIRHTKWHNTIWPHLFAVDMEDNDFKQDILPFLRIFPVESKPSCSHCIHVLKNLYEKSPHEVLDPNDRNAIATAILYYMTSFTDDDLSEKNKATTKQIIYLPNLCFILTSSDKLHYIDQPKYTSLISNSEQLKQLCFCHKLFDNYLDENGTSDCDLQLANKIKTLNSQCKGDKIKRYFPDLKPISNILDERINEDCVVDNSIEISLLTETIHTGDFYRAISRIVQHFFRTEATEQSIGKFIQFLNGLEIYITTQSIKASVFNKKTNEMYGQTELLKYLKDISHDECTSYILYIYNTGKISSDAYYCDKLAETDDVEDYEKTLETHNIDEGEEFEFGNLTFLPKLGTLVKLTDLQYLVQGIQSCASGDYVAVEVHSNTDENEIVEDANNIIETSEYPPAYRHARIKKLIEDHVNNFEKKYEVEIEPRKFEIISAVYLYRFSKPPMNDIRIKNNDDVNTKQIMLTNIPTTQEEEAHRFTCLEALKEQIDKDIQSIKPLAEKERRTAIRRLMLDYHPDKHRNQTVLYTAAFQYLQQCLDRLLNRSNTTTSQTQAGKNKNFHFTNSNSEFTYRGRKTNFSYYFASETQFNRHERKKNPQPSIAVKWLLQARYNMKELREYRKCGVSLWCCIKSYYVAVDVIHCVMIVDDWNSVRQLTTLSSLIDNCNNATVKTLCTSLLKIVCEYEKGWKEDFYQKYSSADASRAYQLAEQLYKEAENVCLT</sequence>
<dbReference type="EMBL" id="CAJNOK010000538">
    <property type="protein sequence ID" value="CAF0759950.1"/>
    <property type="molecule type" value="Genomic_DNA"/>
</dbReference>
<protein>
    <recommendedName>
        <fullName evidence="1">Sacsin/Nov domain-containing protein</fullName>
    </recommendedName>
</protein>
<organism evidence="2 4">
    <name type="scientific">Didymodactylos carnosus</name>
    <dbReference type="NCBI Taxonomy" id="1234261"/>
    <lineage>
        <taxon>Eukaryota</taxon>
        <taxon>Metazoa</taxon>
        <taxon>Spiralia</taxon>
        <taxon>Gnathifera</taxon>
        <taxon>Rotifera</taxon>
        <taxon>Eurotatoria</taxon>
        <taxon>Bdelloidea</taxon>
        <taxon>Philodinida</taxon>
        <taxon>Philodinidae</taxon>
        <taxon>Didymodactylos</taxon>
    </lineage>
</organism>
<evidence type="ECO:0000313" key="4">
    <source>
        <dbReference type="Proteomes" id="UP000677228"/>
    </source>
</evidence>
<gene>
    <name evidence="2" type="ORF">OVA965_LOCUS2495</name>
    <name evidence="3" type="ORF">TMI583_LOCUS2495</name>
</gene>
<dbReference type="SUPFAM" id="SSF46565">
    <property type="entry name" value="Chaperone J-domain"/>
    <property type="match status" value="1"/>
</dbReference>
<evidence type="ECO:0000313" key="2">
    <source>
        <dbReference type="EMBL" id="CAF0759950.1"/>
    </source>
</evidence>
<name>A0A8S2CNM7_9BILA</name>
<dbReference type="InterPro" id="IPR058210">
    <property type="entry name" value="SACS/Nov_dom"/>
</dbReference>
<dbReference type="Proteomes" id="UP000682733">
    <property type="component" value="Unassembled WGS sequence"/>
</dbReference>
<accession>A0A8S2CNM7</accession>
<dbReference type="Gene3D" id="1.20.120.330">
    <property type="entry name" value="Nucleotidyltransferases domain 2"/>
    <property type="match status" value="1"/>
</dbReference>
<comment type="caution">
    <text evidence="2">The sequence shown here is derived from an EMBL/GenBank/DDBJ whole genome shotgun (WGS) entry which is preliminary data.</text>
</comment>
<dbReference type="Pfam" id="PF25794">
    <property type="entry name" value="SACS"/>
    <property type="match status" value="2"/>
</dbReference>
<dbReference type="PANTHER" id="PTHR46919">
    <property type="entry name" value="ZINC FINGER, C3HC4 TYPE (RING FINGER) FAMILY PROTEIN"/>
    <property type="match status" value="1"/>
</dbReference>
<proteinExistence type="predicted"/>
<dbReference type="InterPro" id="IPR036890">
    <property type="entry name" value="HATPase_C_sf"/>
</dbReference>
<dbReference type="Gene3D" id="1.10.287.110">
    <property type="entry name" value="DnaJ domain"/>
    <property type="match status" value="1"/>
</dbReference>